<evidence type="ECO:0000259" key="1">
    <source>
        <dbReference type="Pfam" id="PF05239"/>
    </source>
</evidence>
<dbReference type="PANTHER" id="PTHR38137">
    <property type="entry name" value="PRC-BARREL DOMAIN PROTEIN"/>
    <property type="match status" value="1"/>
</dbReference>
<dbReference type="SUPFAM" id="SSF50346">
    <property type="entry name" value="PRC-barrel domain"/>
    <property type="match status" value="1"/>
</dbReference>
<dbReference type="OrthoDB" id="68960at2157"/>
<dbReference type="EMBL" id="LMVN01000023">
    <property type="protein sequence ID" value="PAV06987.1"/>
    <property type="molecule type" value="Genomic_DNA"/>
</dbReference>
<evidence type="ECO:0000313" key="4">
    <source>
        <dbReference type="Proteomes" id="UP000217528"/>
    </source>
</evidence>
<dbReference type="RefSeq" id="WP_095608909.1">
    <property type="nucleotide sequence ID" value="NZ_LMVN01000023.1"/>
</dbReference>
<organism evidence="2 4">
    <name type="scientific">Methanosphaera cuniculi</name>
    <dbReference type="NCBI Taxonomy" id="1077256"/>
    <lineage>
        <taxon>Archaea</taxon>
        <taxon>Methanobacteriati</taxon>
        <taxon>Methanobacteriota</taxon>
        <taxon>Methanomada group</taxon>
        <taxon>Methanobacteria</taxon>
        <taxon>Methanobacteriales</taxon>
        <taxon>Methanobacteriaceae</taxon>
        <taxon>Methanosphaera</taxon>
    </lineage>
</organism>
<sequence length="125" mass="14193">MIHLKSFYDKSIYNTEGKYVGKVKEVVLNIKKGRISFFKTKPMAEDTKSVGGLRDVLRNSMRLVPDEEEEEQPIMAAEDIIDIPYEIVTAVGDIIIIDQNKLAQYHAALSKKAKAPLQQQPKIFN</sequence>
<dbReference type="InterPro" id="IPR011033">
    <property type="entry name" value="PRC_barrel-like_sf"/>
</dbReference>
<evidence type="ECO:0000313" key="3">
    <source>
        <dbReference type="EMBL" id="PWL07543.1"/>
    </source>
</evidence>
<gene>
    <name evidence="2" type="ORF">ASJ82_01780</name>
    <name evidence="3" type="ORF">MSCUN_16250</name>
</gene>
<comment type="caution">
    <text evidence="2">The sequence shown here is derived from an EMBL/GenBank/DDBJ whole genome shotgun (WGS) entry which is preliminary data.</text>
</comment>
<accession>A0A2A2HC92</accession>
<protein>
    <submittedName>
        <fullName evidence="3">PRC-barrel domain protein</fullName>
    </submittedName>
    <submittedName>
        <fullName evidence="2">Photosystem reaction center subunit H</fullName>
    </submittedName>
</protein>
<evidence type="ECO:0000313" key="2">
    <source>
        <dbReference type="EMBL" id="PAV06987.1"/>
    </source>
</evidence>
<keyword evidence="4" id="KW-1185">Reference proteome</keyword>
<dbReference type="Pfam" id="PF05239">
    <property type="entry name" value="PRC"/>
    <property type="match status" value="1"/>
</dbReference>
<reference evidence="2 4" key="2">
    <citation type="journal article" date="2017" name="BMC Genomics">
        <title>Genomic analysis of methanogenic archaea reveals a shift towards energy conservation.</title>
        <authorList>
            <person name="Gilmore S.P."/>
            <person name="Henske J.K."/>
            <person name="Sexton J.A."/>
            <person name="Solomon K.V."/>
            <person name="Seppala S."/>
            <person name="Yoo J.I."/>
            <person name="Huyett L.M."/>
            <person name="Pressman A."/>
            <person name="Cogan J.Z."/>
            <person name="Kivenson V."/>
            <person name="Peng X."/>
            <person name="Tan Y."/>
            <person name="Valentine D.L."/>
            <person name="O'Malley M.A."/>
        </authorList>
    </citation>
    <scope>NUCLEOTIDE SEQUENCE [LARGE SCALE GENOMIC DNA]</scope>
    <source>
        <strain evidence="2 4">1R-7</strain>
    </source>
</reference>
<dbReference type="PANTHER" id="PTHR38137:SF1">
    <property type="entry name" value="PRC-BARREL DOMAIN-CONTAINING PROTEIN"/>
    <property type="match status" value="1"/>
</dbReference>
<proteinExistence type="predicted"/>
<dbReference type="Proteomes" id="UP000246004">
    <property type="component" value="Unassembled WGS sequence"/>
</dbReference>
<evidence type="ECO:0000313" key="5">
    <source>
        <dbReference type="Proteomes" id="UP000246004"/>
    </source>
</evidence>
<dbReference type="Gene3D" id="2.30.30.240">
    <property type="entry name" value="PRC-barrel domain"/>
    <property type="match status" value="1"/>
</dbReference>
<dbReference type="InterPro" id="IPR027275">
    <property type="entry name" value="PRC-brl_dom"/>
</dbReference>
<reference evidence="3 5" key="1">
    <citation type="submission" date="2016-04" db="EMBL/GenBank/DDBJ databases">
        <title>Genome sequence of Methanosphaera cuniculi DSM 4103.</title>
        <authorList>
            <person name="Poehlein A."/>
            <person name="Seedorf H."/>
            <person name="Daniel R."/>
        </authorList>
    </citation>
    <scope>NUCLEOTIDE SEQUENCE [LARGE SCALE GENOMIC DNA]</scope>
    <source>
        <strain evidence="3 5">DSM 4103</strain>
    </source>
</reference>
<name>A0A2A2HC92_9EURY</name>
<dbReference type="EMBL" id="LWMS01000048">
    <property type="protein sequence ID" value="PWL07543.1"/>
    <property type="molecule type" value="Genomic_DNA"/>
</dbReference>
<dbReference type="AlphaFoldDB" id="A0A2A2HC92"/>
<feature type="domain" description="PRC-barrel" evidence="1">
    <location>
        <begin position="2"/>
        <end position="101"/>
    </location>
</feature>
<dbReference type="Proteomes" id="UP000217528">
    <property type="component" value="Unassembled WGS sequence"/>
</dbReference>